<name>A0ACB8ADU7_9AGAM</name>
<dbReference type="Proteomes" id="UP000790377">
    <property type="component" value="Unassembled WGS sequence"/>
</dbReference>
<sequence length="746" mass="80548">MADRGYSVLLTYLHRPTASTPALSTIQGLIAHYLATLKPYPTPLAAAIVSSPLFAPFSHSKLQALSTSFRHAVHTKTHSLKSESSSIFSPSTSRQLEDWCTAVIKGLEGGHAITRLACCAGLLLGIEDIASAFSSHMKASVQDDLVLTFADVIDVFSASGPWENEFQPLTEGGEDALSLSMVIASQSLLLVPPVKFSALPLPLLLSLITRTIDHAFRSGSFMETLQSSVDRRPDGKLFIPKSAPINNTINSIRSSAVMSSMGSLAKLCNRTLSLYVDHRPGLAISQALDTFTVLEQLSARVENDWSSSILSGITSDSSIAPETQELMTSLWTVLKTLLFTIIMVTEGALSAVVFVPPSLSHASPHHDAPRESAKVSPGPRASHSRSRSHPGLDSASPSTLALATLRTLFHLSFVIAQFGGAGHGAFAELKKTFYLALDILATDTRASEQFARELCDSCRVFPPNEPSQLPLSQAKKSFALAVIEQLVPVLGTACIQDLVLPMCLPHLYTPLHRETYESAHSVVLAIFSAHAQTISQGLHPSPGTDSQSREGTKTNHAGDAPGPLGTGTGFPDSLVPFYTDCLLENSGEGRLSTAQLRLAFAALVRSASTSGGPALARFCIDKLLDIIRAAAASAPPDDDRLRRLHLTLISSVSALPLSLLPHALDAVEAVLQSESDPGRRRELVEALFGEIMERVGDREKAYALRWWSEHRAGWLPSEDRGGGREGWWRTWWDRRSEEEKKAVARL</sequence>
<reference evidence="1" key="1">
    <citation type="journal article" date="2021" name="New Phytol.">
        <title>Evolutionary innovations through gain and loss of genes in the ectomycorrhizal Boletales.</title>
        <authorList>
            <person name="Wu G."/>
            <person name="Miyauchi S."/>
            <person name="Morin E."/>
            <person name="Kuo A."/>
            <person name="Drula E."/>
            <person name="Varga T."/>
            <person name="Kohler A."/>
            <person name="Feng B."/>
            <person name="Cao Y."/>
            <person name="Lipzen A."/>
            <person name="Daum C."/>
            <person name="Hundley H."/>
            <person name="Pangilinan J."/>
            <person name="Johnson J."/>
            <person name="Barry K."/>
            <person name="LaButti K."/>
            <person name="Ng V."/>
            <person name="Ahrendt S."/>
            <person name="Min B."/>
            <person name="Choi I.G."/>
            <person name="Park H."/>
            <person name="Plett J.M."/>
            <person name="Magnuson J."/>
            <person name="Spatafora J.W."/>
            <person name="Nagy L.G."/>
            <person name="Henrissat B."/>
            <person name="Grigoriev I.V."/>
            <person name="Yang Z.L."/>
            <person name="Xu J."/>
            <person name="Martin F.M."/>
        </authorList>
    </citation>
    <scope>NUCLEOTIDE SEQUENCE</scope>
    <source>
        <strain evidence="1">ATCC 28755</strain>
    </source>
</reference>
<evidence type="ECO:0000313" key="2">
    <source>
        <dbReference type="Proteomes" id="UP000790377"/>
    </source>
</evidence>
<gene>
    <name evidence="1" type="ORF">BJ138DRAFT_1172912</name>
</gene>
<dbReference type="EMBL" id="MU267698">
    <property type="protein sequence ID" value="KAH7910858.1"/>
    <property type="molecule type" value="Genomic_DNA"/>
</dbReference>
<evidence type="ECO:0000313" key="1">
    <source>
        <dbReference type="EMBL" id="KAH7910858.1"/>
    </source>
</evidence>
<accession>A0ACB8ADU7</accession>
<protein>
    <submittedName>
        <fullName evidence="1">Uncharacterized protein</fullName>
    </submittedName>
</protein>
<organism evidence="1 2">
    <name type="scientific">Hygrophoropsis aurantiaca</name>
    <dbReference type="NCBI Taxonomy" id="72124"/>
    <lineage>
        <taxon>Eukaryota</taxon>
        <taxon>Fungi</taxon>
        <taxon>Dikarya</taxon>
        <taxon>Basidiomycota</taxon>
        <taxon>Agaricomycotina</taxon>
        <taxon>Agaricomycetes</taxon>
        <taxon>Agaricomycetidae</taxon>
        <taxon>Boletales</taxon>
        <taxon>Coniophorineae</taxon>
        <taxon>Hygrophoropsidaceae</taxon>
        <taxon>Hygrophoropsis</taxon>
    </lineage>
</organism>
<proteinExistence type="predicted"/>
<comment type="caution">
    <text evidence="1">The sequence shown here is derived from an EMBL/GenBank/DDBJ whole genome shotgun (WGS) entry which is preliminary data.</text>
</comment>
<keyword evidence="2" id="KW-1185">Reference proteome</keyword>